<keyword evidence="2" id="KW-0547">Nucleotide-binding</keyword>
<name>A0AAN7ZGH8_9COLE</name>
<evidence type="ECO:0000313" key="4">
    <source>
        <dbReference type="EMBL" id="KAK5638483.1"/>
    </source>
</evidence>
<comment type="caution">
    <text evidence="4">The sequence shown here is derived from an EMBL/GenBank/DDBJ whole genome shotgun (WGS) entry which is preliminary data.</text>
</comment>
<dbReference type="GO" id="GO:0019205">
    <property type="term" value="F:nucleobase-containing compound kinase activity"/>
    <property type="evidence" value="ECO:0007669"/>
    <property type="project" value="InterPro"/>
</dbReference>
<dbReference type="InterPro" id="IPR000850">
    <property type="entry name" value="Adenylat/UMP-CMP_kin"/>
</dbReference>
<evidence type="ECO:0008006" key="6">
    <source>
        <dbReference type="Google" id="ProtNLM"/>
    </source>
</evidence>
<proteinExistence type="predicted"/>
<keyword evidence="3" id="KW-0418">Kinase</keyword>
<protein>
    <recommendedName>
        <fullName evidence="6">Adenylate kinase 9</fullName>
    </recommendedName>
</protein>
<evidence type="ECO:0000313" key="5">
    <source>
        <dbReference type="Proteomes" id="UP001329430"/>
    </source>
</evidence>
<dbReference type="GO" id="GO:0006139">
    <property type="term" value="P:nucleobase-containing compound metabolic process"/>
    <property type="evidence" value="ECO:0007669"/>
    <property type="project" value="InterPro"/>
</dbReference>
<reference evidence="4 5" key="1">
    <citation type="journal article" date="2024" name="Insects">
        <title>An Improved Chromosome-Level Genome Assembly of the Firefly Pyrocoelia pectoralis.</title>
        <authorList>
            <person name="Fu X."/>
            <person name="Meyer-Rochow V.B."/>
            <person name="Ballantyne L."/>
            <person name="Zhu X."/>
        </authorList>
    </citation>
    <scope>NUCLEOTIDE SEQUENCE [LARGE SCALE GENOMIC DNA]</scope>
    <source>
        <strain evidence="4">XCY_ONT2</strain>
    </source>
</reference>
<dbReference type="Proteomes" id="UP001329430">
    <property type="component" value="Chromosome 10"/>
</dbReference>
<keyword evidence="1" id="KW-0808">Transferase</keyword>
<gene>
    <name evidence="4" type="ORF">RI129_012778</name>
</gene>
<dbReference type="EMBL" id="JAVRBK010000010">
    <property type="protein sequence ID" value="KAK5638483.1"/>
    <property type="molecule type" value="Genomic_DNA"/>
</dbReference>
<keyword evidence="5" id="KW-1185">Reference proteome</keyword>
<dbReference type="PANTHER" id="PTHR23359">
    <property type="entry name" value="NUCLEOTIDE KINASE"/>
    <property type="match status" value="1"/>
</dbReference>
<dbReference type="InterPro" id="IPR027417">
    <property type="entry name" value="P-loop_NTPase"/>
</dbReference>
<dbReference type="Gene3D" id="3.40.50.300">
    <property type="entry name" value="P-loop containing nucleotide triphosphate hydrolases"/>
    <property type="match status" value="4"/>
</dbReference>
<dbReference type="SUPFAM" id="SSF52540">
    <property type="entry name" value="P-loop containing nucleoside triphosphate hydrolases"/>
    <property type="match status" value="2"/>
</dbReference>
<evidence type="ECO:0000256" key="2">
    <source>
        <dbReference type="ARBA" id="ARBA00022741"/>
    </source>
</evidence>
<organism evidence="4 5">
    <name type="scientific">Pyrocoelia pectoralis</name>
    <dbReference type="NCBI Taxonomy" id="417401"/>
    <lineage>
        <taxon>Eukaryota</taxon>
        <taxon>Metazoa</taxon>
        <taxon>Ecdysozoa</taxon>
        <taxon>Arthropoda</taxon>
        <taxon>Hexapoda</taxon>
        <taxon>Insecta</taxon>
        <taxon>Pterygota</taxon>
        <taxon>Neoptera</taxon>
        <taxon>Endopterygota</taxon>
        <taxon>Coleoptera</taxon>
        <taxon>Polyphaga</taxon>
        <taxon>Elateriformia</taxon>
        <taxon>Elateroidea</taxon>
        <taxon>Lampyridae</taxon>
        <taxon>Lampyrinae</taxon>
        <taxon>Pyrocoelia</taxon>
    </lineage>
</organism>
<accession>A0AAN7ZGH8</accession>
<evidence type="ECO:0000256" key="3">
    <source>
        <dbReference type="ARBA" id="ARBA00022777"/>
    </source>
</evidence>
<sequence>MTDFYLHEFNNLSAYKCDQTIIINKKHLKDIWRNTKHAECKPESNPVDWYPLTNSYYPHTEDVDVHERVNHLLSTIQNHITFKPQIVCDCCCADDAYSERLAQVKYLSTKPASFLIIGKPEIGGRQLGRLLAEYWNCIYIEPENLLTEEIEGKTRAGRAIEFNLRMGRAIGVDTILKLVTKRINTESVKHRGFVLCGLPLVPNELYEEDVITADSTIVDVRDILEEVLDSAVEMGVPLSVKVEVEGEDEGDIEGGNEAEIEEEVVREHPSIARPLTDLGSDDCDVCVGGVFENNLEKQVEFILRQVDESSVIIYMVCSNEDVVRKYESYWFDFNTNQMIDLQLELNEKVIYTHFSQAPGAAVVDDLPEDFIDVVKDNKIVFNNSELRLLVRIPWSWSCNARTALNRFHQVAMPEIERFVLTHDPQLLIKVDGRISVVRMFYAIKSRLQMLPLQAVAVPVLFMGLTETSGETTNADDEVNLEGLTCEDAFAMFTKRDVASSVFRWTWSDWGTKCPVSMVQGYEIDGDPKYAVHFMNKIFFLANEEAYAQFGRNPRPFLLPPWPKPSCRIYVMGPRLSGKSSVAKCLGYVFKATVVNYDEVIQNFFAAKVHDYQNEIRTNALERALAILNEQRQGEWEESERERTQKINEWILAQKEAIKQLMKLNAEIAELQSQTLFFNVSSFPTQLSYKKSIVESPDGEPLRSGHSMSVTNLKQMVDELQDSMEVPPLPFASDYEELLNDDSKLCSYLPEDLQEPTDPPLPATESDGFVQNFVEETLQSATYDHLELTLEHKVEVLTQTIKAAEDRNGCRGGWIIDGVQPIPELFTELNPNYTPSFIISLKDDSHDFLIDRYEKRGDTEFRHFRELFYEMNQEEAAWRSPSVTSTDSYRERTINFIIEEILEDAGEDNTRLENISAYKRGLYQFHADFKDLKPKLVEYVIDVIEVNGSTSLRDLLIETVRLVENRYRQLASIFTDLDRVQEVQDFGASDDLQGEEELGEEEEDKTKILGNRRYGDTFHYCPVTFANHHVLWKGKETFVAKFQNKVYTFANETALDAFITDPFRFLPIDRPCVEFPPPRICIVGPQASGKSVVADRLCRNFGLYHYKYSQLLKSKIAPNTLLTLRDVLQLKLGGNSSVTNYLYNDDPLDDAILSTIIEPLWLTERERKFGFILSGFPKRVSDLSFMLDHRTIPDVIIELKTNRGDARNRLIEKFRYVASARYQQRKWMEAIEDWHRKRTARFNELNQSVENADEIDALLANELPEPQLVPPDFDAYAIEMEDSFVKELEDLQAIREQCRVEEIPWVTVDASVSFVQIVRVLDKLKFRNESLFEKVYEISVDLAEKLLGLGYYFLSRFGKWCPVQIFEGKNPVQMYLPSKEKFELSPCLHRQYIYFIARKKDVEKFKMNPLKYTRQNYTPKVLVPFRLAIIGPPKSGKTCLAERFRREFGFQHVTRGKAGRYVLNYLSFSELAETMDSVLRFGWELSDELLMKAIEALVFDARCVTQGIIMDGFPSSTGEVLSLSTMGLVPHLIINLQGDLRTVRELRAGSVGKRYLPAFNETFIHYRYEVFEKFDKIFHEWFQNEYQSQCTVRVGSSKWSIWNESCKLAMDAFSQVQYYFTHASSDFPLQLSHMLVTPLEFIERQSSYKHYCPCCLYFDNILVNSGSPPDRTRLVQFRDYFYFICKSHANLFLTNPLRFISPYNPRKLPDELPIRPRDITQATPYSNGNCIVCYTKNIPRRVINPGSRSLSVTYREKTYLFDTEHCLELFMGKPHLYFFKVINYDLEQFPALHPKDLPIPGYLQQYDVKQLIRAINNTRMVRPVVPGLNIELSAFHSLYKEAQDKFNERRTNLLKYLDRMKTMINPYLYYDEPLPRFIDPLFGSTTSSSTSELFNERKLNK</sequence>
<dbReference type="GO" id="GO:0005524">
    <property type="term" value="F:ATP binding"/>
    <property type="evidence" value="ECO:0007669"/>
    <property type="project" value="InterPro"/>
</dbReference>
<evidence type="ECO:0000256" key="1">
    <source>
        <dbReference type="ARBA" id="ARBA00022679"/>
    </source>
</evidence>